<gene>
    <name evidence="1" type="ORF">QE152_g13991</name>
</gene>
<evidence type="ECO:0000313" key="2">
    <source>
        <dbReference type="Proteomes" id="UP001458880"/>
    </source>
</evidence>
<accession>A0AAW1LBQ1</accession>
<sequence>MATLGYVASSHNIADLRWQVPGSIHCLMMGRRVPVPRYDARYGTFYAQIWTRLSRERFLGHLILWVGT</sequence>
<dbReference type="Proteomes" id="UP001458880">
    <property type="component" value="Unassembled WGS sequence"/>
</dbReference>
<evidence type="ECO:0000313" key="1">
    <source>
        <dbReference type="EMBL" id="KAK9731095.1"/>
    </source>
</evidence>
<keyword evidence="2" id="KW-1185">Reference proteome</keyword>
<protein>
    <submittedName>
        <fullName evidence="1">Uncharacterized protein</fullName>
    </submittedName>
</protein>
<dbReference type="EMBL" id="JASPKY010000138">
    <property type="protein sequence ID" value="KAK9731095.1"/>
    <property type="molecule type" value="Genomic_DNA"/>
</dbReference>
<dbReference type="AlphaFoldDB" id="A0AAW1LBQ1"/>
<proteinExistence type="predicted"/>
<reference evidence="1 2" key="1">
    <citation type="journal article" date="2024" name="BMC Genomics">
        <title>De novo assembly and annotation of Popillia japonica's genome with initial clues to its potential as an invasive pest.</title>
        <authorList>
            <person name="Cucini C."/>
            <person name="Boschi S."/>
            <person name="Funari R."/>
            <person name="Cardaioli E."/>
            <person name="Iannotti N."/>
            <person name="Marturano G."/>
            <person name="Paoli F."/>
            <person name="Bruttini M."/>
            <person name="Carapelli A."/>
            <person name="Frati F."/>
            <person name="Nardi F."/>
        </authorList>
    </citation>
    <scope>NUCLEOTIDE SEQUENCE [LARGE SCALE GENOMIC DNA]</scope>
    <source>
        <strain evidence="1">DMR45628</strain>
    </source>
</reference>
<organism evidence="1 2">
    <name type="scientific">Popillia japonica</name>
    <name type="common">Japanese beetle</name>
    <dbReference type="NCBI Taxonomy" id="7064"/>
    <lineage>
        <taxon>Eukaryota</taxon>
        <taxon>Metazoa</taxon>
        <taxon>Ecdysozoa</taxon>
        <taxon>Arthropoda</taxon>
        <taxon>Hexapoda</taxon>
        <taxon>Insecta</taxon>
        <taxon>Pterygota</taxon>
        <taxon>Neoptera</taxon>
        <taxon>Endopterygota</taxon>
        <taxon>Coleoptera</taxon>
        <taxon>Polyphaga</taxon>
        <taxon>Scarabaeiformia</taxon>
        <taxon>Scarabaeidae</taxon>
        <taxon>Rutelinae</taxon>
        <taxon>Popillia</taxon>
    </lineage>
</organism>
<comment type="caution">
    <text evidence="1">The sequence shown here is derived from an EMBL/GenBank/DDBJ whole genome shotgun (WGS) entry which is preliminary data.</text>
</comment>
<name>A0AAW1LBQ1_POPJA</name>